<evidence type="ECO:0000256" key="3">
    <source>
        <dbReference type="ARBA" id="ARBA00023274"/>
    </source>
</evidence>
<dbReference type="OrthoDB" id="1932324at2759"/>
<dbReference type="GO" id="GO:0006412">
    <property type="term" value="P:translation"/>
    <property type="evidence" value="ECO:0007669"/>
    <property type="project" value="InterPro"/>
</dbReference>
<dbReference type="EMBL" id="FN596746">
    <property type="protein sequence ID" value="CBI39551.3"/>
    <property type="molecule type" value="Genomic_DNA"/>
</dbReference>
<dbReference type="KEGG" id="vvi:100251051"/>
<dbReference type="FunFam" id="3.30.420.100:FF:000005">
    <property type="entry name" value="50S ribosomal protein L18"/>
    <property type="match status" value="1"/>
</dbReference>
<organism evidence="4 5">
    <name type="scientific">Vitis vinifera</name>
    <name type="common">Grape</name>
    <dbReference type="NCBI Taxonomy" id="29760"/>
    <lineage>
        <taxon>Eukaryota</taxon>
        <taxon>Viridiplantae</taxon>
        <taxon>Streptophyta</taxon>
        <taxon>Embryophyta</taxon>
        <taxon>Tracheophyta</taxon>
        <taxon>Spermatophyta</taxon>
        <taxon>Magnoliopsida</taxon>
        <taxon>eudicotyledons</taxon>
        <taxon>Gunneridae</taxon>
        <taxon>Pentapetalae</taxon>
        <taxon>rosids</taxon>
        <taxon>Vitales</taxon>
        <taxon>Vitaceae</taxon>
        <taxon>Viteae</taxon>
        <taxon>Vitis</taxon>
    </lineage>
</organism>
<dbReference type="HOGENOM" id="CLU_098841_2_2_1"/>
<keyword evidence="5" id="KW-1185">Reference proteome</keyword>
<keyword evidence="2" id="KW-0689">Ribosomal protein</keyword>
<protein>
    <recommendedName>
        <fullName evidence="6">50S ribosomal protein L18</fullName>
    </recommendedName>
</protein>
<accession>D7U9Y7</accession>
<dbReference type="InParanoid" id="D7U9Y7"/>
<evidence type="ECO:0000256" key="2">
    <source>
        <dbReference type="ARBA" id="ARBA00022980"/>
    </source>
</evidence>
<dbReference type="Proteomes" id="UP000009183">
    <property type="component" value="Chromosome 14"/>
</dbReference>
<evidence type="ECO:0000256" key="1">
    <source>
        <dbReference type="ARBA" id="ARBA00007116"/>
    </source>
</evidence>
<dbReference type="Pfam" id="PF00861">
    <property type="entry name" value="Ribosomal_L18p"/>
    <property type="match status" value="1"/>
</dbReference>
<dbReference type="PaxDb" id="29760-VIT_14s0060g01710.t01"/>
<reference evidence="5" key="1">
    <citation type="journal article" date="2007" name="Nature">
        <title>The grapevine genome sequence suggests ancestral hexaploidization in major angiosperm phyla.</title>
        <authorList>
            <consortium name="The French-Italian Public Consortium for Grapevine Genome Characterization."/>
            <person name="Jaillon O."/>
            <person name="Aury J.-M."/>
            <person name="Noel B."/>
            <person name="Policriti A."/>
            <person name="Clepet C."/>
            <person name="Casagrande A."/>
            <person name="Choisne N."/>
            <person name="Aubourg S."/>
            <person name="Vitulo N."/>
            <person name="Jubin C."/>
            <person name="Vezzi A."/>
            <person name="Legeai F."/>
            <person name="Hugueney P."/>
            <person name="Dasilva C."/>
            <person name="Horner D."/>
            <person name="Mica E."/>
            <person name="Jublot D."/>
            <person name="Poulain J."/>
            <person name="Bruyere C."/>
            <person name="Billault A."/>
            <person name="Segurens B."/>
            <person name="Gouyvenoux M."/>
            <person name="Ugarte E."/>
            <person name="Cattonaro F."/>
            <person name="Anthouard V."/>
            <person name="Vico V."/>
            <person name="Del Fabbro C."/>
            <person name="Alaux M."/>
            <person name="Di Gaspero G."/>
            <person name="Dumas V."/>
            <person name="Felice N."/>
            <person name="Paillard S."/>
            <person name="Juman I."/>
            <person name="Moroldo M."/>
            <person name="Scalabrin S."/>
            <person name="Canaguier A."/>
            <person name="Le Clainche I."/>
            <person name="Malacrida G."/>
            <person name="Durand E."/>
            <person name="Pesole G."/>
            <person name="Laucou V."/>
            <person name="Chatelet P."/>
            <person name="Merdinoglu D."/>
            <person name="Delledonne M."/>
            <person name="Pezzotti M."/>
            <person name="Lecharny A."/>
            <person name="Scarpelli C."/>
            <person name="Artiguenave F."/>
            <person name="Pe M.E."/>
            <person name="Valle G."/>
            <person name="Morgante M."/>
            <person name="Caboche M."/>
            <person name="Adam-Blondon A.-F."/>
            <person name="Weissenbach J."/>
            <person name="Quetier F."/>
            <person name="Wincker P."/>
        </authorList>
    </citation>
    <scope>NUCLEOTIDE SEQUENCE [LARGE SCALE GENOMIC DNA]</scope>
    <source>
        <strain evidence="5">cv. Pinot noir / PN40024</strain>
    </source>
</reference>
<dbReference type="STRING" id="29760.D7U9Y7"/>
<dbReference type="PANTHER" id="PTHR12899:SF6">
    <property type="entry name" value="OS01G0256600 PROTEIN"/>
    <property type="match status" value="1"/>
</dbReference>
<dbReference type="CDD" id="cd00432">
    <property type="entry name" value="Ribosomal_L18_L5e"/>
    <property type="match status" value="1"/>
</dbReference>
<dbReference type="ExpressionAtlas" id="D7U9Y7">
    <property type="expression patterns" value="baseline and differential"/>
</dbReference>
<dbReference type="GO" id="GO:0003735">
    <property type="term" value="F:structural constituent of ribosome"/>
    <property type="evidence" value="ECO:0007669"/>
    <property type="project" value="InterPro"/>
</dbReference>
<comment type="similarity">
    <text evidence="1">Belongs to the universal ribosomal protein uL18 family.</text>
</comment>
<dbReference type="InterPro" id="IPR005484">
    <property type="entry name" value="Ribosomal_uL18_bac/plant/anim"/>
</dbReference>
<dbReference type="AlphaFoldDB" id="D7U9Y7"/>
<dbReference type="Gene3D" id="3.30.420.100">
    <property type="match status" value="1"/>
</dbReference>
<dbReference type="InterPro" id="IPR057268">
    <property type="entry name" value="Ribosomal_L18"/>
</dbReference>
<dbReference type="PANTHER" id="PTHR12899">
    <property type="entry name" value="39S RIBOSOMAL PROTEIN L18, MITOCHONDRIAL"/>
    <property type="match status" value="1"/>
</dbReference>
<evidence type="ECO:0000313" key="4">
    <source>
        <dbReference type="EMBL" id="CBI39551.3"/>
    </source>
</evidence>
<gene>
    <name evidence="4" type="ordered locus">VIT_14s0060g01710</name>
</gene>
<dbReference type="SUPFAM" id="SSF53137">
    <property type="entry name" value="Translational machinery components"/>
    <property type="match status" value="1"/>
</dbReference>
<dbReference type="SMR" id="D7U9Y7"/>
<dbReference type="GO" id="GO:0005840">
    <property type="term" value="C:ribosome"/>
    <property type="evidence" value="ECO:0007669"/>
    <property type="project" value="UniProtKB-KW"/>
</dbReference>
<dbReference type="eggNOG" id="KOG1870">
    <property type="taxonomic scope" value="Eukaryota"/>
</dbReference>
<keyword evidence="3" id="KW-0687">Ribonucleoprotein</keyword>
<dbReference type="FunCoup" id="D7U9Y7">
    <property type="interactions" value="1293"/>
</dbReference>
<name>D7U9Y7_VITVI</name>
<dbReference type="GO" id="GO:0008097">
    <property type="term" value="F:5S rRNA binding"/>
    <property type="evidence" value="ECO:0000318"/>
    <property type="project" value="GO_Central"/>
</dbReference>
<evidence type="ECO:0000313" key="5">
    <source>
        <dbReference type="Proteomes" id="UP000009183"/>
    </source>
</evidence>
<dbReference type="OMA" id="LHIENYS"/>
<proteinExistence type="inferred from homology"/>
<dbReference type="GO" id="GO:1990904">
    <property type="term" value="C:ribonucleoprotein complex"/>
    <property type="evidence" value="ECO:0007669"/>
    <property type="project" value="UniProtKB-KW"/>
</dbReference>
<evidence type="ECO:0008006" key="6">
    <source>
        <dbReference type="Google" id="ProtNLM"/>
    </source>
</evidence>
<sequence length="114" mass="12651">MVIPPPIKPPRIMKFLKPYVLKMHFTNKFVNAQVIHSPTATVASAASSQEKTLRSTMESTRDVAAAAMIGKILGERLLLQDIPAVTVFLKRDQKYHGKVKAVIDSLREVGIKLL</sequence>